<proteinExistence type="predicted"/>
<keyword evidence="1" id="KW-0812">Transmembrane</keyword>
<keyword evidence="1" id="KW-0472">Membrane</keyword>
<dbReference type="Proteomes" id="UP000597613">
    <property type="component" value="Unassembled WGS sequence"/>
</dbReference>
<name>A0ABR7ANJ7_9SPHN</name>
<gene>
    <name evidence="2" type="ORF">H8S47_10175</name>
</gene>
<dbReference type="EMBL" id="JACONT010000019">
    <property type="protein sequence ID" value="MBC3942043.1"/>
    <property type="molecule type" value="Genomic_DNA"/>
</dbReference>
<evidence type="ECO:0000313" key="3">
    <source>
        <dbReference type="Proteomes" id="UP000597613"/>
    </source>
</evidence>
<evidence type="ECO:0000256" key="1">
    <source>
        <dbReference type="SAM" id="Phobius"/>
    </source>
</evidence>
<feature type="transmembrane region" description="Helical" evidence="1">
    <location>
        <begin position="109"/>
        <end position="128"/>
    </location>
</feature>
<protein>
    <submittedName>
        <fullName evidence="2">DUF4126 domain-containing protein</fullName>
    </submittedName>
</protein>
<reference evidence="2 3" key="1">
    <citation type="submission" date="2020-08" db="EMBL/GenBank/DDBJ databases">
        <title>Putative novel bacterial strains isolated from necrotic wheat leaf tissues caused by Xanthomonas translucens.</title>
        <authorList>
            <person name="Tambong J.T."/>
        </authorList>
    </citation>
    <scope>NUCLEOTIDE SEQUENCE [LARGE SCALE GENOMIC DNA]</scope>
    <source>
        <strain evidence="3">DOAB 1063</strain>
    </source>
</reference>
<keyword evidence="1" id="KW-1133">Transmembrane helix</keyword>
<accession>A0ABR7ANJ7</accession>
<sequence>MLVPPLVHGLLLALVIGIVAGLRAMMAPAAVAWAASRGALPLQGTWLAFLGWQFTPWIFTLLAAVELVTDQLPSTPSRKVPSQVAARIVTGGLSGAAIGYGVAAPLLGLGLGVLGAVIGTYGGAAVRARMAAAFGNDRPAALIEDAVAILGAVLVVTSL</sequence>
<feature type="transmembrane region" description="Helical" evidence="1">
    <location>
        <begin position="44"/>
        <end position="64"/>
    </location>
</feature>
<organism evidence="2 3">
    <name type="scientific">Sphingomonas albertensis</name>
    <dbReference type="NCBI Taxonomy" id="2762591"/>
    <lineage>
        <taxon>Bacteria</taxon>
        <taxon>Pseudomonadati</taxon>
        <taxon>Pseudomonadota</taxon>
        <taxon>Alphaproteobacteria</taxon>
        <taxon>Sphingomonadales</taxon>
        <taxon>Sphingomonadaceae</taxon>
        <taxon>Sphingomonas</taxon>
    </lineage>
</organism>
<evidence type="ECO:0000313" key="2">
    <source>
        <dbReference type="EMBL" id="MBC3942043.1"/>
    </source>
</evidence>
<dbReference type="RefSeq" id="WP_187503757.1">
    <property type="nucleotide sequence ID" value="NZ_CP162536.1"/>
</dbReference>
<keyword evidence="3" id="KW-1185">Reference proteome</keyword>
<comment type="caution">
    <text evidence="2">The sequence shown here is derived from an EMBL/GenBank/DDBJ whole genome shotgun (WGS) entry which is preliminary data.</text>
</comment>